<evidence type="ECO:0000313" key="4">
    <source>
        <dbReference type="WBParaSite" id="ECPE_0000134701-mRNA-1"/>
    </source>
</evidence>
<sequence>MPPERNPLVIVGTTAFSNESFSKLIGKIVEKFEVTYLPDASTCISRVREAKDHTKAGLSDPISGCKWFLFSDFTNFSDIHELVTLRPDVRIMGYPAFVDCMLVQRKWTKPRPVFNFSMQGAVVCITGFRDRQTVNRLATMINWMGGSVRRCMNVNTTTHLVAYRCAGEKVREAAITARRIATVKTSWVESAWERRCDETRLNATDPSFVVSHLNERNHWCEPIPVHAFFS</sequence>
<dbReference type="OrthoDB" id="6285097at2759"/>
<dbReference type="SUPFAM" id="SSF52113">
    <property type="entry name" value="BRCT domain"/>
    <property type="match status" value="1"/>
</dbReference>
<dbReference type="GO" id="GO:0005085">
    <property type="term" value="F:guanyl-nucleotide exchange factor activity"/>
    <property type="evidence" value="ECO:0007669"/>
    <property type="project" value="InterPro"/>
</dbReference>
<organism evidence="4">
    <name type="scientific">Echinostoma caproni</name>
    <dbReference type="NCBI Taxonomy" id="27848"/>
    <lineage>
        <taxon>Eukaryota</taxon>
        <taxon>Metazoa</taxon>
        <taxon>Spiralia</taxon>
        <taxon>Lophotrochozoa</taxon>
        <taxon>Platyhelminthes</taxon>
        <taxon>Trematoda</taxon>
        <taxon>Digenea</taxon>
        <taxon>Plagiorchiida</taxon>
        <taxon>Echinostomata</taxon>
        <taxon>Echinostomatoidea</taxon>
        <taxon>Echinostomatidae</taxon>
        <taxon>Echinostoma</taxon>
    </lineage>
</organism>
<dbReference type="GO" id="GO:0005634">
    <property type="term" value="C:nucleus"/>
    <property type="evidence" value="ECO:0007669"/>
    <property type="project" value="InterPro"/>
</dbReference>
<feature type="domain" description="BRCT" evidence="1">
    <location>
        <begin position="118"/>
        <end position="188"/>
    </location>
</feature>
<dbReference type="PROSITE" id="PS50172">
    <property type="entry name" value="BRCT"/>
    <property type="match status" value="1"/>
</dbReference>
<protein>
    <submittedName>
        <fullName evidence="4">BRCT domain-containing protein</fullName>
    </submittedName>
</protein>
<dbReference type="Pfam" id="PF12738">
    <property type="entry name" value="PTCB-BRCT"/>
    <property type="match status" value="1"/>
</dbReference>
<name>A0A183A312_9TREM</name>
<dbReference type="GO" id="GO:0000281">
    <property type="term" value="P:mitotic cytokinesis"/>
    <property type="evidence" value="ECO:0007669"/>
    <property type="project" value="TreeGrafter"/>
</dbReference>
<dbReference type="AlphaFoldDB" id="A0A183A312"/>
<dbReference type="PANTHER" id="PTHR16777">
    <property type="entry name" value="PROTEIN ECT2"/>
    <property type="match status" value="1"/>
</dbReference>
<dbReference type="Gene3D" id="3.40.50.10190">
    <property type="entry name" value="BRCT domain"/>
    <property type="match status" value="1"/>
</dbReference>
<dbReference type="SMART" id="SM00292">
    <property type="entry name" value="BRCT"/>
    <property type="match status" value="1"/>
</dbReference>
<keyword evidence="3" id="KW-1185">Reference proteome</keyword>
<dbReference type="GO" id="GO:0005938">
    <property type="term" value="C:cell cortex"/>
    <property type="evidence" value="ECO:0007669"/>
    <property type="project" value="TreeGrafter"/>
</dbReference>
<dbReference type="InterPro" id="IPR001357">
    <property type="entry name" value="BRCT_dom"/>
</dbReference>
<reference evidence="2 3" key="2">
    <citation type="submission" date="2018-11" db="EMBL/GenBank/DDBJ databases">
        <authorList>
            <consortium name="Pathogen Informatics"/>
        </authorList>
    </citation>
    <scope>NUCLEOTIDE SEQUENCE [LARGE SCALE GENOMIC DNA]</scope>
    <source>
        <strain evidence="2 3">Egypt</strain>
    </source>
</reference>
<dbReference type="PANTHER" id="PTHR16777:SF2">
    <property type="entry name" value="PROTEIN ECT2"/>
    <property type="match status" value="1"/>
</dbReference>
<proteinExistence type="predicted"/>
<reference evidence="4" key="1">
    <citation type="submission" date="2016-06" db="UniProtKB">
        <authorList>
            <consortium name="WormBaseParasite"/>
        </authorList>
    </citation>
    <scope>IDENTIFICATION</scope>
</reference>
<dbReference type="GO" id="GO:0005096">
    <property type="term" value="F:GTPase activator activity"/>
    <property type="evidence" value="ECO:0007669"/>
    <property type="project" value="InterPro"/>
</dbReference>
<dbReference type="WBParaSite" id="ECPE_0000134701-mRNA-1">
    <property type="protein sequence ID" value="ECPE_0000134701-mRNA-1"/>
    <property type="gene ID" value="ECPE_0000134701"/>
</dbReference>
<dbReference type="Proteomes" id="UP000272942">
    <property type="component" value="Unassembled WGS sequence"/>
</dbReference>
<dbReference type="InterPro" id="IPR026817">
    <property type="entry name" value="Ect2"/>
</dbReference>
<evidence type="ECO:0000313" key="3">
    <source>
        <dbReference type="Proteomes" id="UP000272942"/>
    </source>
</evidence>
<evidence type="ECO:0000313" key="2">
    <source>
        <dbReference type="EMBL" id="VDP37184.1"/>
    </source>
</evidence>
<dbReference type="EMBL" id="UZAN01007808">
    <property type="protein sequence ID" value="VDP37184.1"/>
    <property type="molecule type" value="Genomic_DNA"/>
</dbReference>
<dbReference type="GO" id="GO:2000431">
    <property type="term" value="P:regulation of cytokinesis, actomyosin contractile ring assembly"/>
    <property type="evidence" value="ECO:0007669"/>
    <property type="project" value="InterPro"/>
</dbReference>
<dbReference type="GO" id="GO:0007399">
    <property type="term" value="P:nervous system development"/>
    <property type="evidence" value="ECO:0007669"/>
    <property type="project" value="TreeGrafter"/>
</dbReference>
<accession>A0A183A312</accession>
<gene>
    <name evidence="2" type="ORF">ECPE_LOCUS1347</name>
</gene>
<evidence type="ECO:0000259" key="1">
    <source>
        <dbReference type="PROSITE" id="PS50172"/>
    </source>
</evidence>
<dbReference type="InterPro" id="IPR036420">
    <property type="entry name" value="BRCT_dom_sf"/>
</dbReference>